<protein>
    <submittedName>
        <fullName evidence="2">Gustatory receptor</fullName>
    </submittedName>
</protein>
<evidence type="ECO:0000313" key="1">
    <source>
        <dbReference type="Proteomes" id="UP000887576"/>
    </source>
</evidence>
<evidence type="ECO:0000313" key="2">
    <source>
        <dbReference type="WBParaSite" id="JU765_v2.g6377.t1"/>
    </source>
</evidence>
<accession>A0AC34RFX0</accession>
<organism evidence="1 2">
    <name type="scientific">Panagrolaimus sp. JU765</name>
    <dbReference type="NCBI Taxonomy" id="591449"/>
    <lineage>
        <taxon>Eukaryota</taxon>
        <taxon>Metazoa</taxon>
        <taxon>Ecdysozoa</taxon>
        <taxon>Nematoda</taxon>
        <taxon>Chromadorea</taxon>
        <taxon>Rhabditida</taxon>
        <taxon>Tylenchina</taxon>
        <taxon>Panagrolaimomorpha</taxon>
        <taxon>Panagrolaimoidea</taxon>
        <taxon>Panagrolaimidae</taxon>
        <taxon>Panagrolaimus</taxon>
    </lineage>
</organism>
<proteinExistence type="predicted"/>
<dbReference type="WBParaSite" id="JU765_v2.g6377.t1">
    <property type="protein sequence ID" value="JU765_v2.g6377.t1"/>
    <property type="gene ID" value="JU765_v2.g6377"/>
</dbReference>
<name>A0AC34RFX0_9BILA</name>
<dbReference type="Proteomes" id="UP000887576">
    <property type="component" value="Unplaced"/>
</dbReference>
<sequence>MRYNLVENYKLSGTMICVSFWCTVFNAGFLVYLLLASHFFIPFNLTFVNALSANLLDLGIAVSCFLFPFSFTIHKEFVKVFRQHFFVRILLFRKSRKINVENSTGLAVAATIAPSLFSNVFYVFAVWIGYAVFYFIQVTGISTAVTSTLIVFALTISCLSGFFLLHQLNKINYKRAITANLNIRYKMVENIRTSRTMTFLCFYSTISYTVAVVYLCLTNFYFMPGSLFYEYSLASNILDIQIALFSFLFPFVFTITHPEINKKFRFYIRQKVKAEDSPNLKTTIGAKNLILPSQEEAHTYFEQLKNQWN</sequence>
<reference evidence="2" key="1">
    <citation type="submission" date="2022-11" db="UniProtKB">
        <authorList>
            <consortium name="WormBaseParasite"/>
        </authorList>
    </citation>
    <scope>IDENTIFICATION</scope>
</reference>